<reference evidence="1 2" key="1">
    <citation type="submission" date="2021-06" db="EMBL/GenBank/DDBJ databases">
        <title>Faecalicatena sp. nov. isolated from porcine feces.</title>
        <authorList>
            <person name="Oh B.S."/>
            <person name="Lee J.H."/>
        </authorList>
    </citation>
    <scope>NUCLEOTIDE SEQUENCE [LARGE SCALE GENOMIC DNA]</scope>
    <source>
        <strain evidence="1 2">AGMB00832</strain>
    </source>
</reference>
<comment type="caution">
    <text evidence="1">The sequence shown here is derived from an EMBL/GenBank/DDBJ whole genome shotgun (WGS) entry which is preliminary data.</text>
</comment>
<protein>
    <submittedName>
        <fullName evidence="1">Spore coat associated protein CotJA</fullName>
    </submittedName>
</protein>
<gene>
    <name evidence="1" type="ORF">HGO97_014155</name>
</gene>
<accession>A0ABS6D5R9</accession>
<dbReference type="Proteomes" id="UP000723714">
    <property type="component" value="Unassembled WGS sequence"/>
</dbReference>
<evidence type="ECO:0000313" key="2">
    <source>
        <dbReference type="Proteomes" id="UP000723714"/>
    </source>
</evidence>
<name>A0ABS6D5R9_9FIRM</name>
<dbReference type="Pfam" id="PF11007">
    <property type="entry name" value="CotJA"/>
    <property type="match status" value="1"/>
</dbReference>
<evidence type="ECO:0000313" key="1">
    <source>
        <dbReference type="EMBL" id="MBU3876952.1"/>
    </source>
</evidence>
<proteinExistence type="predicted"/>
<dbReference type="EMBL" id="JABACJ020000014">
    <property type="protein sequence ID" value="MBU3876952.1"/>
    <property type="molecule type" value="Genomic_DNA"/>
</dbReference>
<keyword evidence="2" id="KW-1185">Reference proteome</keyword>
<organism evidence="1 2">
    <name type="scientific">Faecalicatena faecalis</name>
    <dbReference type="NCBI Taxonomy" id="2726362"/>
    <lineage>
        <taxon>Bacteria</taxon>
        <taxon>Bacillati</taxon>
        <taxon>Bacillota</taxon>
        <taxon>Clostridia</taxon>
        <taxon>Lachnospirales</taxon>
        <taxon>Lachnospiraceae</taxon>
        <taxon>Faecalicatena</taxon>
    </lineage>
</organism>
<dbReference type="InterPro" id="IPR020256">
    <property type="entry name" value="Spore_coat_CotJA"/>
</dbReference>
<sequence length="87" mass="10278">MEERRGMENRKSMEVRRGMEERPCECETPRHKNCGCHFDPLEDFALAMAYVPWQRWQNLFEPCKALQCGTIFEDLSKPFYGKGGCNR</sequence>